<dbReference type="Proteomes" id="UP001345013">
    <property type="component" value="Unassembled WGS sequence"/>
</dbReference>
<sequence length="150" mass="17096">MANINPDLVTKAALRAWLNEVHGPNGTASLDAKRVVEDTFTDDIELRYGNYPPVTGKETVTGFFEMQYRALDGMTHEVPEFDFIAPDKLYQPARVGWLVKGDDPDKDWIMIQAMSTFWLTEEDSKLKIRKAEIVLDANAVVERMKTKGWM</sequence>
<dbReference type="Gene3D" id="3.10.450.50">
    <property type="match status" value="1"/>
</dbReference>
<dbReference type="EMBL" id="JAVRRG010000004">
    <property type="protein sequence ID" value="KAK5101574.1"/>
    <property type="molecule type" value="Genomic_DNA"/>
</dbReference>
<protein>
    <submittedName>
        <fullName evidence="1">Uncharacterized protein</fullName>
    </submittedName>
</protein>
<keyword evidence="2" id="KW-1185">Reference proteome</keyword>
<proteinExistence type="predicted"/>
<evidence type="ECO:0000313" key="2">
    <source>
        <dbReference type="Proteomes" id="UP001345013"/>
    </source>
</evidence>
<comment type="caution">
    <text evidence="1">The sequence shown here is derived from an EMBL/GenBank/DDBJ whole genome shotgun (WGS) entry which is preliminary data.</text>
</comment>
<name>A0ABR0KNE7_9EURO</name>
<accession>A0ABR0KNE7</accession>
<gene>
    <name evidence="1" type="ORF">LTR24_000630</name>
</gene>
<dbReference type="InterPro" id="IPR032710">
    <property type="entry name" value="NTF2-like_dom_sf"/>
</dbReference>
<reference evidence="1 2" key="1">
    <citation type="submission" date="2023-08" db="EMBL/GenBank/DDBJ databases">
        <title>Black Yeasts Isolated from many extreme environments.</title>
        <authorList>
            <person name="Coleine C."/>
            <person name="Stajich J.E."/>
            <person name="Selbmann L."/>
        </authorList>
    </citation>
    <scope>NUCLEOTIDE SEQUENCE [LARGE SCALE GENOMIC DNA]</scope>
    <source>
        <strain evidence="1 2">CCFEE 5885</strain>
    </source>
</reference>
<dbReference type="SUPFAM" id="SSF54427">
    <property type="entry name" value="NTF2-like"/>
    <property type="match status" value="1"/>
</dbReference>
<organism evidence="1 2">
    <name type="scientific">Lithohypha guttulata</name>
    <dbReference type="NCBI Taxonomy" id="1690604"/>
    <lineage>
        <taxon>Eukaryota</taxon>
        <taxon>Fungi</taxon>
        <taxon>Dikarya</taxon>
        <taxon>Ascomycota</taxon>
        <taxon>Pezizomycotina</taxon>
        <taxon>Eurotiomycetes</taxon>
        <taxon>Chaetothyriomycetidae</taxon>
        <taxon>Chaetothyriales</taxon>
        <taxon>Trichomeriaceae</taxon>
        <taxon>Lithohypha</taxon>
    </lineage>
</organism>
<evidence type="ECO:0000313" key="1">
    <source>
        <dbReference type="EMBL" id="KAK5101574.1"/>
    </source>
</evidence>